<dbReference type="PANTHER" id="PTHR24205:SF16">
    <property type="entry name" value="GH01042P-RELATED"/>
    <property type="match status" value="1"/>
</dbReference>
<dbReference type="OrthoDB" id="5365701at2759"/>
<organism evidence="8 9">
    <name type="scientific">Fusarium solani</name>
    <name type="common">Filamentous fungus</name>
    <dbReference type="NCBI Taxonomy" id="169388"/>
    <lineage>
        <taxon>Eukaryota</taxon>
        <taxon>Fungi</taxon>
        <taxon>Dikarya</taxon>
        <taxon>Ascomycota</taxon>
        <taxon>Pezizomycotina</taxon>
        <taxon>Sordariomycetes</taxon>
        <taxon>Hypocreomycetidae</taxon>
        <taxon>Hypocreales</taxon>
        <taxon>Nectriaceae</taxon>
        <taxon>Fusarium</taxon>
        <taxon>Fusarium solani species complex</taxon>
    </lineage>
</organism>
<evidence type="ECO:0000313" key="8">
    <source>
        <dbReference type="EMBL" id="KAH7276229.1"/>
    </source>
</evidence>
<keyword evidence="2" id="KW-0677">Repeat</keyword>
<accession>A0A9P9L9G4</accession>
<feature type="region of interest" description="Disordered" evidence="6">
    <location>
        <begin position="277"/>
        <end position="327"/>
    </location>
</feature>
<gene>
    <name evidence="8" type="ORF">B0J15DRAFT_476689</name>
</gene>
<proteinExistence type="predicted"/>
<dbReference type="GO" id="GO:0030695">
    <property type="term" value="F:GTPase regulator activity"/>
    <property type="evidence" value="ECO:0007669"/>
    <property type="project" value="UniProtKB-ARBA"/>
</dbReference>
<dbReference type="GO" id="GO:0003712">
    <property type="term" value="F:transcription coregulator activity"/>
    <property type="evidence" value="ECO:0007669"/>
    <property type="project" value="TreeGrafter"/>
</dbReference>
<dbReference type="SMART" id="SM00132">
    <property type="entry name" value="LIM"/>
    <property type="match status" value="3"/>
</dbReference>
<keyword evidence="9" id="KW-1185">Reference proteome</keyword>
<evidence type="ECO:0000313" key="9">
    <source>
        <dbReference type="Proteomes" id="UP000736672"/>
    </source>
</evidence>
<dbReference type="GO" id="GO:0005634">
    <property type="term" value="C:nucleus"/>
    <property type="evidence" value="ECO:0007669"/>
    <property type="project" value="TreeGrafter"/>
</dbReference>
<dbReference type="CDD" id="cd09392">
    <property type="entry name" value="LIM2_Lrg1p_like"/>
    <property type="match status" value="1"/>
</dbReference>
<evidence type="ECO:0000256" key="6">
    <source>
        <dbReference type="SAM" id="MobiDB-lite"/>
    </source>
</evidence>
<evidence type="ECO:0000256" key="1">
    <source>
        <dbReference type="ARBA" id="ARBA00022723"/>
    </source>
</evidence>
<feature type="domain" description="LIM zinc-binding" evidence="7">
    <location>
        <begin position="400"/>
        <end position="459"/>
    </location>
</feature>
<dbReference type="CDD" id="cd09391">
    <property type="entry name" value="LIM1_Lrg1p_like"/>
    <property type="match status" value="1"/>
</dbReference>
<sequence length="790" mass="88656">MDPLSIATSVVGLTATCLTTCKKLSDLAGNYEDVPVVIAMICSESTLISIALSELQMKILRRDDLSQAWASRTDVLMAFETALTGCMVVFSCLEAETRQIQSQNSSSMGVWAKIRFMWNQDRLKDLLNALRGQQTSIGFLIKILETDTLSDIQRSLRDNRSRIQASASQAQSLRSRNPSIKMGCESIFDNDTAKLSLFDIEAVSAVAPSELDFEFDDLVLNSQAYRRAFARAQADSEQPQIHVVEGDLIDFSEAQSSIDNSDATTIRELNRDLQGLSMVPDPQSQALGTESTLQQPRPRRNSWDAREDSFSRREIERPMNPGVLYSQKPSQEKPRVRYCDKCSGPITGQFVRALDGVWHLDCFRCGDCNQSITARFFPHDDNGTEKPLCERDYFRRLDLLCFKCDQALRGNYITALDRKYHIEHFSCETCNVVFKANGSYYEHGNKVFCMVDYVKLYAQRCEVCKFPILKQFVEARRSEDSKLLMWHPECYVIMKELSIVLLPSSRDREYLTLLDKGGEREDRDRFVSKVSDIQEQHEAFLANLHVATLNFLDVFRETTTTALASKENQSVAFEIWTILIGLTNLLFQVVAEVTDEMPNDKQLKSFGTAFNRYAEAFIPNASPSSDSLCEDLTVSVRSVLRAGLVSVLASEDSRKLNKFMSKLSATTPPELPLPYQTQPPKGSSQGIFCEGCGDFVKKEAYTEVSMPGLRWHVGCFACVACKRPGTITPTPSQTTAGHFECPSPGCGWGGIVTFVPSYAQTVHLMWRAWAVVVQGGLEGPIKKQDIMVRT</sequence>
<dbReference type="PANTHER" id="PTHR24205">
    <property type="entry name" value="FOUR AND A HALF LIM DOMAINS PROTEIN"/>
    <property type="match status" value="1"/>
</dbReference>
<protein>
    <recommendedName>
        <fullName evidence="7">LIM zinc-binding domain-containing protein</fullName>
    </recommendedName>
</protein>
<dbReference type="Pfam" id="PF00412">
    <property type="entry name" value="LIM"/>
    <property type="match status" value="3"/>
</dbReference>
<dbReference type="PROSITE" id="PS50023">
    <property type="entry name" value="LIM_DOMAIN_2"/>
    <property type="match status" value="2"/>
</dbReference>
<dbReference type="GO" id="GO:0046872">
    <property type="term" value="F:metal ion binding"/>
    <property type="evidence" value="ECO:0007669"/>
    <property type="project" value="UniProtKB-KW"/>
</dbReference>
<keyword evidence="4 5" id="KW-0440">LIM domain</keyword>
<evidence type="ECO:0000256" key="4">
    <source>
        <dbReference type="ARBA" id="ARBA00023038"/>
    </source>
</evidence>
<feature type="domain" description="LIM zinc-binding" evidence="7">
    <location>
        <begin position="337"/>
        <end position="399"/>
    </location>
</feature>
<dbReference type="Proteomes" id="UP000736672">
    <property type="component" value="Unassembled WGS sequence"/>
</dbReference>
<feature type="compositionally biased region" description="Basic and acidic residues" evidence="6">
    <location>
        <begin position="301"/>
        <end position="317"/>
    </location>
</feature>
<evidence type="ECO:0000256" key="5">
    <source>
        <dbReference type="PROSITE-ProRule" id="PRU00125"/>
    </source>
</evidence>
<dbReference type="Gene3D" id="2.10.110.10">
    <property type="entry name" value="Cysteine Rich Protein"/>
    <property type="match status" value="3"/>
</dbReference>
<dbReference type="InterPro" id="IPR001781">
    <property type="entry name" value="Znf_LIM"/>
</dbReference>
<keyword evidence="3 5" id="KW-0862">Zinc</keyword>
<evidence type="ECO:0000259" key="7">
    <source>
        <dbReference type="PROSITE" id="PS50023"/>
    </source>
</evidence>
<feature type="compositionally biased region" description="Polar residues" evidence="6">
    <location>
        <begin position="282"/>
        <end position="295"/>
    </location>
</feature>
<comment type="caution">
    <text evidence="8">The sequence shown here is derived from an EMBL/GenBank/DDBJ whole genome shotgun (WGS) entry which is preliminary data.</text>
</comment>
<reference evidence="8" key="1">
    <citation type="journal article" date="2021" name="Nat. Commun.">
        <title>Genetic determinants of endophytism in the Arabidopsis root mycobiome.</title>
        <authorList>
            <person name="Mesny F."/>
            <person name="Miyauchi S."/>
            <person name="Thiergart T."/>
            <person name="Pickel B."/>
            <person name="Atanasova L."/>
            <person name="Karlsson M."/>
            <person name="Huettel B."/>
            <person name="Barry K.W."/>
            <person name="Haridas S."/>
            <person name="Chen C."/>
            <person name="Bauer D."/>
            <person name="Andreopoulos W."/>
            <person name="Pangilinan J."/>
            <person name="LaButti K."/>
            <person name="Riley R."/>
            <person name="Lipzen A."/>
            <person name="Clum A."/>
            <person name="Drula E."/>
            <person name="Henrissat B."/>
            <person name="Kohler A."/>
            <person name="Grigoriev I.V."/>
            <person name="Martin F.M."/>
            <person name="Hacquard S."/>
        </authorList>
    </citation>
    <scope>NUCLEOTIDE SEQUENCE</scope>
    <source>
        <strain evidence="8">FSSC 5 MPI-SDFR-AT-0091</strain>
    </source>
</reference>
<dbReference type="EMBL" id="JAGTJS010000001">
    <property type="protein sequence ID" value="KAH7276229.1"/>
    <property type="molecule type" value="Genomic_DNA"/>
</dbReference>
<dbReference type="AlphaFoldDB" id="A0A9P9L9G4"/>
<keyword evidence="1 5" id="KW-0479">Metal-binding</keyword>
<dbReference type="SUPFAM" id="SSF57716">
    <property type="entry name" value="Glucocorticoid receptor-like (DNA-binding domain)"/>
    <property type="match status" value="3"/>
</dbReference>
<evidence type="ECO:0000256" key="3">
    <source>
        <dbReference type="ARBA" id="ARBA00022833"/>
    </source>
</evidence>
<dbReference type="PROSITE" id="PS00478">
    <property type="entry name" value="LIM_DOMAIN_1"/>
    <property type="match status" value="2"/>
</dbReference>
<evidence type="ECO:0000256" key="2">
    <source>
        <dbReference type="ARBA" id="ARBA00022737"/>
    </source>
</evidence>
<name>A0A9P9L9G4_FUSSL</name>